<feature type="compositionally biased region" description="Basic and acidic residues" evidence="1">
    <location>
        <begin position="75"/>
        <end position="103"/>
    </location>
</feature>
<evidence type="ECO:0000256" key="1">
    <source>
        <dbReference type="SAM" id="MobiDB-lite"/>
    </source>
</evidence>
<dbReference type="EMBL" id="BSXT01001091">
    <property type="protein sequence ID" value="GMF38491.1"/>
    <property type="molecule type" value="Genomic_DNA"/>
</dbReference>
<reference evidence="2" key="1">
    <citation type="submission" date="2023-04" db="EMBL/GenBank/DDBJ databases">
        <title>Phytophthora fragariaefolia NBRC 109709.</title>
        <authorList>
            <person name="Ichikawa N."/>
            <person name="Sato H."/>
            <person name="Tonouchi N."/>
        </authorList>
    </citation>
    <scope>NUCLEOTIDE SEQUENCE</scope>
    <source>
        <strain evidence="2">NBRC 109709</strain>
    </source>
</reference>
<comment type="caution">
    <text evidence="2">The sequence shown here is derived from an EMBL/GenBank/DDBJ whole genome shotgun (WGS) entry which is preliminary data.</text>
</comment>
<evidence type="ECO:0000313" key="3">
    <source>
        <dbReference type="Proteomes" id="UP001165121"/>
    </source>
</evidence>
<proteinExistence type="predicted"/>
<feature type="region of interest" description="Disordered" evidence="1">
    <location>
        <begin position="225"/>
        <end position="252"/>
    </location>
</feature>
<gene>
    <name evidence="2" type="ORF">Pfra01_001113100</name>
</gene>
<accession>A0A9W7CQJ0</accession>
<feature type="compositionally biased region" description="Low complexity" evidence="1">
    <location>
        <begin position="29"/>
        <end position="63"/>
    </location>
</feature>
<protein>
    <submittedName>
        <fullName evidence="2">Unnamed protein product</fullName>
    </submittedName>
</protein>
<feature type="region of interest" description="Disordered" evidence="1">
    <location>
        <begin position="310"/>
        <end position="329"/>
    </location>
</feature>
<feature type="region of interest" description="Disordered" evidence="1">
    <location>
        <begin position="1"/>
        <end position="120"/>
    </location>
</feature>
<dbReference type="AlphaFoldDB" id="A0A9W7CQJ0"/>
<sequence>MTRAPTPPLGVTTRSQGLVANPMATSPGAAQTATSMAYTAATVASATTTTTQPTEATPRTPAADDVGPNSNWHASGDEFPARRWCSSRDDEPGDDHAGQRDPPDDGDDGAPGSTCGHYGARETTAMAPPAATAVAQPGATAATQAATMETTSTARAAMTAPETATVNETVQMEATTDRTGPAVTGAAPMVTGNATMVPPQITTHEQPLPTTEPAEALTARRAVATATRVPRRSAHHGDSDDSGGSNDPIDNVAQGMMNIGQAWATVPNAFAMPMSGTTGSVAIVPGVGVGAGPTSETLAAQMGHEVPGGGVLHPPAGRLEQVHGHVGRT</sequence>
<organism evidence="2 3">
    <name type="scientific">Phytophthora fragariaefolia</name>
    <dbReference type="NCBI Taxonomy" id="1490495"/>
    <lineage>
        <taxon>Eukaryota</taxon>
        <taxon>Sar</taxon>
        <taxon>Stramenopiles</taxon>
        <taxon>Oomycota</taxon>
        <taxon>Peronosporomycetes</taxon>
        <taxon>Peronosporales</taxon>
        <taxon>Peronosporaceae</taxon>
        <taxon>Phytophthora</taxon>
    </lineage>
</organism>
<evidence type="ECO:0000313" key="2">
    <source>
        <dbReference type="EMBL" id="GMF38491.1"/>
    </source>
</evidence>
<dbReference type="Proteomes" id="UP001165121">
    <property type="component" value="Unassembled WGS sequence"/>
</dbReference>
<keyword evidence="3" id="KW-1185">Reference proteome</keyword>
<name>A0A9W7CQJ0_9STRA</name>